<evidence type="ECO:0000313" key="2">
    <source>
        <dbReference type="EMBL" id="CAD7393622.1"/>
    </source>
</evidence>
<organism evidence="2">
    <name type="scientific">Timema cristinae</name>
    <name type="common">Walking stick</name>
    <dbReference type="NCBI Taxonomy" id="61476"/>
    <lineage>
        <taxon>Eukaryota</taxon>
        <taxon>Metazoa</taxon>
        <taxon>Ecdysozoa</taxon>
        <taxon>Arthropoda</taxon>
        <taxon>Hexapoda</taxon>
        <taxon>Insecta</taxon>
        <taxon>Pterygota</taxon>
        <taxon>Neoptera</taxon>
        <taxon>Polyneoptera</taxon>
        <taxon>Phasmatodea</taxon>
        <taxon>Timematodea</taxon>
        <taxon>Timematoidea</taxon>
        <taxon>Timematidae</taxon>
        <taxon>Timema</taxon>
    </lineage>
</organism>
<protein>
    <submittedName>
        <fullName evidence="2">Uncharacterized protein</fullName>
    </submittedName>
</protein>
<evidence type="ECO:0000256" key="1">
    <source>
        <dbReference type="SAM" id="MobiDB-lite"/>
    </source>
</evidence>
<accession>A0A7R9CDZ3</accession>
<dbReference type="EMBL" id="OC316761">
    <property type="protein sequence ID" value="CAD7393622.1"/>
    <property type="molecule type" value="Genomic_DNA"/>
</dbReference>
<dbReference type="AlphaFoldDB" id="A0A7R9CDZ3"/>
<sequence length="160" mass="19380">MTLRCKEQKRKLFHTSVYESELQLKKLYIQTCKRLPAYGCKVYQVKELLRGKTKKKVYQVKYLLRGKTKKKVRHYLSKHVMICQVYQVKYLLRGKTEKKVYQVKYLLRGKTEKKVIFIGSEPEPAWRESGKPFRKNHSKYTQLRYEPQPPRYRESSLLQE</sequence>
<proteinExistence type="predicted"/>
<feature type="region of interest" description="Disordered" evidence="1">
    <location>
        <begin position="126"/>
        <end position="160"/>
    </location>
</feature>
<reference evidence="2" key="1">
    <citation type="submission" date="2020-11" db="EMBL/GenBank/DDBJ databases">
        <authorList>
            <person name="Tran Van P."/>
        </authorList>
    </citation>
    <scope>NUCLEOTIDE SEQUENCE</scope>
</reference>
<gene>
    <name evidence="2" type="ORF">TCEB3V08_LOCUS1590</name>
</gene>
<name>A0A7R9CDZ3_TIMCR</name>